<proteinExistence type="predicted"/>
<feature type="signal peptide" evidence="1">
    <location>
        <begin position="1"/>
        <end position="16"/>
    </location>
</feature>
<evidence type="ECO:0000256" key="1">
    <source>
        <dbReference type="SAM" id="SignalP"/>
    </source>
</evidence>
<reference evidence="2 3" key="1">
    <citation type="submission" date="2016-11" db="EMBL/GenBank/DDBJ databases">
        <title>The macronuclear genome of Stentor coeruleus: a giant cell with tiny introns.</title>
        <authorList>
            <person name="Slabodnick M."/>
            <person name="Ruby J.G."/>
            <person name="Reiff S.B."/>
            <person name="Swart E.C."/>
            <person name="Gosai S."/>
            <person name="Prabakaran S."/>
            <person name="Witkowska E."/>
            <person name="Larue G.E."/>
            <person name="Fisher S."/>
            <person name="Freeman R.M."/>
            <person name="Gunawardena J."/>
            <person name="Chu W."/>
            <person name="Stover N.A."/>
            <person name="Gregory B.D."/>
            <person name="Nowacki M."/>
            <person name="Derisi J."/>
            <person name="Roy S.W."/>
            <person name="Marshall W.F."/>
            <person name="Sood P."/>
        </authorList>
    </citation>
    <scope>NUCLEOTIDE SEQUENCE [LARGE SCALE GENOMIC DNA]</scope>
    <source>
        <strain evidence="2">WM001</strain>
    </source>
</reference>
<accession>A0A1R2BDE6</accession>
<comment type="caution">
    <text evidence="2">The sequence shown here is derived from an EMBL/GenBank/DDBJ whole genome shotgun (WGS) entry which is preliminary data.</text>
</comment>
<organism evidence="2 3">
    <name type="scientific">Stentor coeruleus</name>
    <dbReference type="NCBI Taxonomy" id="5963"/>
    <lineage>
        <taxon>Eukaryota</taxon>
        <taxon>Sar</taxon>
        <taxon>Alveolata</taxon>
        <taxon>Ciliophora</taxon>
        <taxon>Postciliodesmatophora</taxon>
        <taxon>Heterotrichea</taxon>
        <taxon>Heterotrichida</taxon>
        <taxon>Stentoridae</taxon>
        <taxon>Stentor</taxon>
    </lineage>
</organism>
<keyword evidence="1" id="KW-0732">Signal</keyword>
<protein>
    <recommendedName>
        <fullName evidence="4">MD-2-related lipid-recognition domain-containing protein</fullName>
    </recommendedName>
</protein>
<dbReference type="EMBL" id="MPUH01000728">
    <property type="protein sequence ID" value="OMJ74783.1"/>
    <property type="molecule type" value="Genomic_DNA"/>
</dbReference>
<evidence type="ECO:0000313" key="3">
    <source>
        <dbReference type="Proteomes" id="UP000187209"/>
    </source>
</evidence>
<gene>
    <name evidence="2" type="ORF">SteCoe_26197</name>
</gene>
<dbReference type="AlphaFoldDB" id="A0A1R2BDE6"/>
<keyword evidence="3" id="KW-1185">Reference proteome</keyword>
<feature type="chain" id="PRO_5010369193" description="MD-2-related lipid-recognition domain-containing protein" evidence="1">
    <location>
        <begin position="17"/>
        <end position="142"/>
    </location>
</feature>
<evidence type="ECO:0000313" key="2">
    <source>
        <dbReference type="EMBL" id="OMJ74783.1"/>
    </source>
</evidence>
<dbReference type="Proteomes" id="UP000187209">
    <property type="component" value="Unassembled WGS sequence"/>
</dbReference>
<evidence type="ECO:0008006" key="4">
    <source>
        <dbReference type="Google" id="ProtNLM"/>
    </source>
</evidence>
<sequence>MKVFIVVVFLLSLVSASVQLSNLKTQTGVNCENTGYITINEVDIEPWTPVASTSSIITIQAMFNKPNIGVGTITYGTLNRLQQWSYEYQVINGTFPEYSIQTFQYVIYWPSKPGNYILQITLGGLNNPPSINACWVTSYTIQ</sequence>
<name>A0A1R2BDE6_9CILI</name>